<dbReference type="Proteomes" id="UP000287972">
    <property type="component" value="Unassembled WGS sequence"/>
</dbReference>
<sequence>PPKTTLLTATPSTNPPPTTTPSTTTPPTTTLAATAPSTTTCTARTALTATPCDHASTPRKKRRKLRICKADLPIVIKP</sequence>
<feature type="non-terminal residue" evidence="2">
    <location>
        <position position="1"/>
    </location>
</feature>
<feature type="compositionally biased region" description="Low complexity" evidence="1">
    <location>
        <begin position="1"/>
        <end position="12"/>
    </location>
</feature>
<gene>
    <name evidence="2" type="ORF">CEP51_016928</name>
</gene>
<evidence type="ECO:0000313" key="3">
    <source>
        <dbReference type="Proteomes" id="UP000287972"/>
    </source>
</evidence>
<name>A0A428NC45_9HYPO</name>
<dbReference type="AlphaFoldDB" id="A0A428NC45"/>
<dbReference type="EMBL" id="NKCL01001705">
    <property type="protein sequence ID" value="RSL38352.1"/>
    <property type="molecule type" value="Genomic_DNA"/>
</dbReference>
<feature type="non-terminal residue" evidence="2">
    <location>
        <position position="78"/>
    </location>
</feature>
<reference evidence="2 3" key="1">
    <citation type="submission" date="2017-06" db="EMBL/GenBank/DDBJ databases">
        <title>Comparative genomic analysis of Ambrosia Fusariam Clade fungi.</title>
        <authorList>
            <person name="Stajich J.E."/>
            <person name="Carrillo J."/>
            <person name="Kijimoto T."/>
            <person name="Eskalen A."/>
            <person name="O'Donnell K."/>
            <person name="Kasson M."/>
        </authorList>
    </citation>
    <scope>NUCLEOTIDE SEQUENCE [LARGE SCALE GENOMIC DNA]</scope>
    <source>
        <strain evidence="2 3">NRRL62606</strain>
    </source>
</reference>
<evidence type="ECO:0000256" key="1">
    <source>
        <dbReference type="SAM" id="MobiDB-lite"/>
    </source>
</evidence>
<proteinExistence type="predicted"/>
<feature type="region of interest" description="Disordered" evidence="1">
    <location>
        <begin position="1"/>
        <end position="38"/>
    </location>
</feature>
<evidence type="ECO:0000313" key="2">
    <source>
        <dbReference type="EMBL" id="RSL38352.1"/>
    </source>
</evidence>
<feature type="compositionally biased region" description="Low complexity" evidence="1">
    <location>
        <begin position="20"/>
        <end position="38"/>
    </location>
</feature>
<accession>A0A428NC45</accession>
<keyword evidence="3" id="KW-1185">Reference proteome</keyword>
<comment type="caution">
    <text evidence="2">The sequence shown here is derived from an EMBL/GenBank/DDBJ whole genome shotgun (WGS) entry which is preliminary data.</text>
</comment>
<organism evidence="2 3">
    <name type="scientific">Fusarium floridanum</name>
    <dbReference type="NCBI Taxonomy" id="1325733"/>
    <lineage>
        <taxon>Eukaryota</taxon>
        <taxon>Fungi</taxon>
        <taxon>Dikarya</taxon>
        <taxon>Ascomycota</taxon>
        <taxon>Pezizomycotina</taxon>
        <taxon>Sordariomycetes</taxon>
        <taxon>Hypocreomycetidae</taxon>
        <taxon>Hypocreales</taxon>
        <taxon>Nectriaceae</taxon>
        <taxon>Fusarium</taxon>
        <taxon>Fusarium solani species complex</taxon>
    </lineage>
</organism>
<protein>
    <submittedName>
        <fullName evidence="2">Uncharacterized protein</fullName>
    </submittedName>
</protein>